<gene>
    <name evidence="2" type="ORF">DACRYDRAFT_111408</name>
</gene>
<evidence type="ECO:0000313" key="2">
    <source>
        <dbReference type="EMBL" id="EJT97888.1"/>
    </source>
</evidence>
<reference evidence="2 3" key="1">
    <citation type="journal article" date="2012" name="Science">
        <title>The Paleozoic origin of enzymatic lignin decomposition reconstructed from 31 fungal genomes.</title>
        <authorList>
            <person name="Floudas D."/>
            <person name="Binder M."/>
            <person name="Riley R."/>
            <person name="Barry K."/>
            <person name="Blanchette R.A."/>
            <person name="Henrissat B."/>
            <person name="Martinez A.T."/>
            <person name="Otillar R."/>
            <person name="Spatafora J.W."/>
            <person name="Yadav J.S."/>
            <person name="Aerts A."/>
            <person name="Benoit I."/>
            <person name="Boyd A."/>
            <person name="Carlson A."/>
            <person name="Copeland A."/>
            <person name="Coutinho P.M."/>
            <person name="de Vries R.P."/>
            <person name="Ferreira P."/>
            <person name="Findley K."/>
            <person name="Foster B."/>
            <person name="Gaskell J."/>
            <person name="Glotzer D."/>
            <person name="Gorecki P."/>
            <person name="Heitman J."/>
            <person name="Hesse C."/>
            <person name="Hori C."/>
            <person name="Igarashi K."/>
            <person name="Jurgens J.A."/>
            <person name="Kallen N."/>
            <person name="Kersten P."/>
            <person name="Kohler A."/>
            <person name="Kuees U."/>
            <person name="Kumar T.K.A."/>
            <person name="Kuo A."/>
            <person name="LaButti K."/>
            <person name="Larrondo L.F."/>
            <person name="Lindquist E."/>
            <person name="Ling A."/>
            <person name="Lombard V."/>
            <person name="Lucas S."/>
            <person name="Lundell T."/>
            <person name="Martin R."/>
            <person name="McLaughlin D.J."/>
            <person name="Morgenstern I."/>
            <person name="Morin E."/>
            <person name="Murat C."/>
            <person name="Nagy L.G."/>
            <person name="Nolan M."/>
            <person name="Ohm R.A."/>
            <person name="Patyshakuliyeva A."/>
            <person name="Rokas A."/>
            <person name="Ruiz-Duenas F.J."/>
            <person name="Sabat G."/>
            <person name="Salamov A."/>
            <person name="Samejima M."/>
            <person name="Schmutz J."/>
            <person name="Slot J.C."/>
            <person name="St John F."/>
            <person name="Stenlid J."/>
            <person name="Sun H."/>
            <person name="Sun S."/>
            <person name="Syed K."/>
            <person name="Tsang A."/>
            <person name="Wiebenga A."/>
            <person name="Young D."/>
            <person name="Pisabarro A."/>
            <person name="Eastwood D.C."/>
            <person name="Martin F."/>
            <person name="Cullen D."/>
            <person name="Grigoriev I.V."/>
            <person name="Hibbett D.S."/>
        </authorList>
    </citation>
    <scope>NUCLEOTIDE SEQUENCE [LARGE SCALE GENOMIC DNA]</scope>
    <source>
        <strain evidence="2 3">DJM-731 SS1</strain>
    </source>
</reference>
<dbReference type="RefSeq" id="XP_040624786.1">
    <property type="nucleotide sequence ID" value="XM_040769231.1"/>
</dbReference>
<organism evidence="2 3">
    <name type="scientific">Dacryopinax primogenitus (strain DJM 731)</name>
    <name type="common">Brown rot fungus</name>
    <dbReference type="NCBI Taxonomy" id="1858805"/>
    <lineage>
        <taxon>Eukaryota</taxon>
        <taxon>Fungi</taxon>
        <taxon>Dikarya</taxon>
        <taxon>Basidiomycota</taxon>
        <taxon>Agaricomycotina</taxon>
        <taxon>Dacrymycetes</taxon>
        <taxon>Dacrymycetales</taxon>
        <taxon>Dacrymycetaceae</taxon>
        <taxon>Dacryopinax</taxon>
    </lineage>
</organism>
<dbReference type="AlphaFoldDB" id="M5FQQ4"/>
<evidence type="ECO:0000256" key="1">
    <source>
        <dbReference type="SAM" id="MobiDB-lite"/>
    </source>
</evidence>
<accession>M5FQQ4</accession>
<keyword evidence="3" id="KW-1185">Reference proteome</keyword>
<feature type="compositionally biased region" description="Basic and acidic residues" evidence="1">
    <location>
        <begin position="163"/>
        <end position="172"/>
    </location>
</feature>
<evidence type="ECO:0000313" key="3">
    <source>
        <dbReference type="Proteomes" id="UP000030653"/>
    </source>
</evidence>
<dbReference type="GeneID" id="63684293"/>
<dbReference type="HOGENOM" id="CLU_1180180_0_0_1"/>
<sequence length="235" mass="25365">MALFESPVPNALVTDVAVPLVKGTIHAIHEAYTHARPTVIQSDCSALVQGLRSTAEDAEEVGVPKADVNACLTEAANTVEDLATIAGRGKSRGVLTSLRLLWGKKKLQSLSDRIKILQATQKMLNEAREWRALTSLRDRLRPRTAEQVPQRPCDSNTFPANESHWEMADRSTVDTASTVRSASTAEVSLETVGTATDSNKNSENTSEPCKVFEVDMVCELTKTIVTAVTEGSSSA</sequence>
<feature type="region of interest" description="Disordered" evidence="1">
    <location>
        <begin position="142"/>
        <end position="172"/>
    </location>
</feature>
<dbReference type="Proteomes" id="UP000030653">
    <property type="component" value="Unassembled WGS sequence"/>
</dbReference>
<name>M5FQQ4_DACPD</name>
<dbReference type="EMBL" id="JH795875">
    <property type="protein sequence ID" value="EJT97888.1"/>
    <property type="molecule type" value="Genomic_DNA"/>
</dbReference>
<proteinExistence type="predicted"/>
<protein>
    <submittedName>
        <fullName evidence="2">Uncharacterized protein</fullName>
    </submittedName>
</protein>